<dbReference type="EMBL" id="CP133618">
    <property type="protein sequence ID" value="WMV37633.1"/>
    <property type="molecule type" value="Genomic_DNA"/>
</dbReference>
<keyword evidence="2" id="KW-1185">Reference proteome</keyword>
<gene>
    <name evidence="1" type="ORF">MTR67_031018</name>
</gene>
<evidence type="ECO:0000313" key="2">
    <source>
        <dbReference type="Proteomes" id="UP001234989"/>
    </source>
</evidence>
<organism evidence="1 2">
    <name type="scientific">Solanum verrucosum</name>
    <dbReference type="NCBI Taxonomy" id="315347"/>
    <lineage>
        <taxon>Eukaryota</taxon>
        <taxon>Viridiplantae</taxon>
        <taxon>Streptophyta</taxon>
        <taxon>Embryophyta</taxon>
        <taxon>Tracheophyta</taxon>
        <taxon>Spermatophyta</taxon>
        <taxon>Magnoliopsida</taxon>
        <taxon>eudicotyledons</taxon>
        <taxon>Gunneridae</taxon>
        <taxon>Pentapetalae</taxon>
        <taxon>asterids</taxon>
        <taxon>lamiids</taxon>
        <taxon>Solanales</taxon>
        <taxon>Solanaceae</taxon>
        <taxon>Solanoideae</taxon>
        <taxon>Solaneae</taxon>
        <taxon>Solanum</taxon>
    </lineage>
</organism>
<dbReference type="Proteomes" id="UP001234989">
    <property type="component" value="Chromosome 7"/>
</dbReference>
<sequence>MGERRGWAKCLTEMVKVWWEIILIIQNFRELHNVWLLNDFPKCRSKVEGKARDTELVLLGRESVDVKVDIDLGREGRDNKISRRQADKEIVDRTIDHDCDYVINFMFLETFAPYFLV</sequence>
<reference evidence="1" key="1">
    <citation type="submission" date="2023-08" db="EMBL/GenBank/DDBJ databases">
        <title>A de novo genome assembly of Solanum verrucosum Schlechtendal, a Mexican diploid species geographically isolated from the other diploid A-genome species in potato relatives.</title>
        <authorList>
            <person name="Hosaka K."/>
        </authorList>
    </citation>
    <scope>NUCLEOTIDE SEQUENCE</scope>
    <source>
        <tissue evidence="1">Young leaves</tissue>
    </source>
</reference>
<proteinExistence type="predicted"/>
<evidence type="ECO:0000313" key="1">
    <source>
        <dbReference type="EMBL" id="WMV37633.1"/>
    </source>
</evidence>
<accession>A0AAF0U1N5</accession>
<protein>
    <submittedName>
        <fullName evidence="1">Uncharacterized protein</fullName>
    </submittedName>
</protein>
<name>A0AAF0U1N5_SOLVR</name>
<dbReference type="AlphaFoldDB" id="A0AAF0U1N5"/>